<dbReference type="InterPro" id="IPR027417">
    <property type="entry name" value="P-loop_NTPase"/>
</dbReference>
<comment type="similarity">
    <text evidence="1">Belongs to the Mg-chelatase subunits D/I family. ComM subfamily.</text>
</comment>
<evidence type="ECO:0000313" key="5">
    <source>
        <dbReference type="EMBL" id="TQK75423.1"/>
    </source>
</evidence>
<comment type="caution">
    <text evidence="5">The sequence shown here is derived from an EMBL/GenBank/DDBJ whole genome shotgun (WGS) entry which is preliminary data.</text>
</comment>
<reference evidence="5 6" key="1">
    <citation type="submission" date="2019-06" db="EMBL/GenBank/DDBJ databases">
        <title>Sequencing the genomes of 1000 actinobacteria strains.</title>
        <authorList>
            <person name="Klenk H.-P."/>
        </authorList>
    </citation>
    <scope>NUCLEOTIDE SEQUENCE [LARGE SCALE GENOMIC DNA]</scope>
    <source>
        <strain evidence="5 6">DSM 10596</strain>
    </source>
</reference>
<dbReference type="OrthoDB" id="9813147at2"/>
<gene>
    <name evidence="5" type="ORF">FB389_0049</name>
</gene>
<dbReference type="InterPro" id="IPR025158">
    <property type="entry name" value="Mg_chelat-rel_C"/>
</dbReference>
<dbReference type="InterPro" id="IPR003593">
    <property type="entry name" value="AAA+_ATPase"/>
</dbReference>
<dbReference type="SMART" id="SM00382">
    <property type="entry name" value="AAA"/>
    <property type="match status" value="1"/>
</dbReference>
<dbReference type="AlphaFoldDB" id="A0A542SLC3"/>
<dbReference type="SUPFAM" id="SSF52540">
    <property type="entry name" value="P-loop containing nucleoside triphosphate hydrolases"/>
    <property type="match status" value="1"/>
</dbReference>
<evidence type="ECO:0000256" key="1">
    <source>
        <dbReference type="ARBA" id="ARBA00006354"/>
    </source>
</evidence>
<dbReference type="InterPro" id="IPR001208">
    <property type="entry name" value="MCM_dom"/>
</dbReference>
<dbReference type="InterPro" id="IPR000523">
    <property type="entry name" value="Mg_chelatse_chII-like_cat_dom"/>
</dbReference>
<feature type="domain" description="AAA+ ATPase" evidence="4">
    <location>
        <begin position="232"/>
        <end position="410"/>
    </location>
</feature>
<dbReference type="Gene3D" id="3.30.230.10">
    <property type="match status" value="1"/>
</dbReference>
<dbReference type="InterPro" id="IPR014721">
    <property type="entry name" value="Ribsml_uS5_D2-typ_fold_subgr"/>
</dbReference>
<dbReference type="PANTHER" id="PTHR32039">
    <property type="entry name" value="MAGNESIUM-CHELATASE SUBUNIT CHLI"/>
    <property type="match status" value="1"/>
</dbReference>
<evidence type="ECO:0000313" key="6">
    <source>
        <dbReference type="Proteomes" id="UP000316181"/>
    </source>
</evidence>
<proteinExistence type="inferred from homology"/>
<evidence type="ECO:0000259" key="4">
    <source>
        <dbReference type="SMART" id="SM00382"/>
    </source>
</evidence>
<dbReference type="InterPro" id="IPR045006">
    <property type="entry name" value="CHLI-like"/>
</dbReference>
<sequence length="522" mass="54389">MSAAPSAQTLKVTDAGQRGWARAQSVALVGVVGHVIDIEVHLGSGIPGLTIVGLPDASLSEAKDRVRAAMASTGVPLPQRRITVNLAPASLPKRGSGFDLAIALSVLIAAGMIQPEALREVVVIGELGLDGSVHGVRGILPAVVAAANEGIATIVVPAENAAEACLVPGMRVIGAQSLGQVASELGVSVPLRAPASRRTREHAAGGPQRHGDMADVIGQPEAKLAIEVAAAGGHNLLMTGEPGVGKTMLASRLPTLLPDLTDQQSVEVTSIHSLAGEFDSSAGLIRRPPFQAPHHTATAAAIVGGGSGIPRPGAISLAHHGVLFLDEAPEFSARVLQTLRQPLEAGELTIHRSGAIARFPASFQLVMAANPCPCGKPGDQCGCTSLTQRRYFSRLSGPLLDRVDLYTTLTRVSGVRTDVAHESSRVIAARVARARDAAAERLRGTPWSVNGNTPGSWLRSRWRPDPRITQPLDQALTRGHMSLRAADRVVKVAWTLADLDGEQSPNRAHIAQAVAMRTMGPA</sequence>
<dbReference type="PRINTS" id="PR01657">
    <property type="entry name" value="MCMFAMILY"/>
</dbReference>
<dbReference type="InterPro" id="IPR020568">
    <property type="entry name" value="Ribosomal_Su5_D2-typ_SF"/>
</dbReference>
<dbReference type="GO" id="GO:0005524">
    <property type="term" value="F:ATP binding"/>
    <property type="evidence" value="ECO:0007669"/>
    <property type="project" value="UniProtKB-KW"/>
</dbReference>
<keyword evidence="6" id="KW-1185">Reference proteome</keyword>
<organism evidence="5 6">
    <name type="scientific">Rarobacter incanus</name>
    <dbReference type="NCBI Taxonomy" id="153494"/>
    <lineage>
        <taxon>Bacteria</taxon>
        <taxon>Bacillati</taxon>
        <taxon>Actinomycetota</taxon>
        <taxon>Actinomycetes</taxon>
        <taxon>Micrococcales</taxon>
        <taxon>Rarobacteraceae</taxon>
        <taxon>Rarobacter</taxon>
    </lineage>
</organism>
<evidence type="ECO:0000256" key="2">
    <source>
        <dbReference type="ARBA" id="ARBA00022741"/>
    </source>
</evidence>
<protein>
    <submittedName>
        <fullName evidence="5">Magnesium chelatase family protein</fullName>
    </submittedName>
</protein>
<dbReference type="Pfam" id="PF13335">
    <property type="entry name" value="Mg_chelatase_C"/>
    <property type="match status" value="1"/>
</dbReference>
<dbReference type="SUPFAM" id="SSF54211">
    <property type="entry name" value="Ribosomal protein S5 domain 2-like"/>
    <property type="match status" value="1"/>
</dbReference>
<dbReference type="Gene3D" id="3.40.50.300">
    <property type="entry name" value="P-loop containing nucleotide triphosphate hydrolases"/>
    <property type="match status" value="1"/>
</dbReference>
<dbReference type="Proteomes" id="UP000316181">
    <property type="component" value="Unassembled WGS sequence"/>
</dbReference>
<dbReference type="GO" id="GO:0003677">
    <property type="term" value="F:DNA binding"/>
    <property type="evidence" value="ECO:0007669"/>
    <property type="project" value="InterPro"/>
</dbReference>
<keyword evidence="2" id="KW-0547">Nucleotide-binding</keyword>
<keyword evidence="3" id="KW-0067">ATP-binding</keyword>
<dbReference type="InterPro" id="IPR004482">
    <property type="entry name" value="Mg_chelat-rel"/>
</dbReference>
<dbReference type="EMBL" id="VFNV01000001">
    <property type="protein sequence ID" value="TQK75423.1"/>
    <property type="molecule type" value="Genomic_DNA"/>
</dbReference>
<evidence type="ECO:0000256" key="3">
    <source>
        <dbReference type="ARBA" id="ARBA00022840"/>
    </source>
</evidence>
<name>A0A542SLC3_9MICO</name>
<dbReference type="Pfam" id="PF01078">
    <property type="entry name" value="Mg_chelatase"/>
    <property type="match status" value="1"/>
</dbReference>
<dbReference type="PANTHER" id="PTHR32039:SF7">
    <property type="entry name" value="COMPETENCE PROTEIN COMM"/>
    <property type="match status" value="1"/>
</dbReference>
<accession>A0A542SLC3</accession>
<dbReference type="NCBIfam" id="TIGR00368">
    <property type="entry name" value="YifB family Mg chelatase-like AAA ATPase"/>
    <property type="match status" value="1"/>
</dbReference>
<dbReference type="Pfam" id="PF13541">
    <property type="entry name" value="ChlI"/>
    <property type="match status" value="1"/>
</dbReference>
<dbReference type="RefSeq" id="WP_142110835.1">
    <property type="nucleotide sequence ID" value="NZ_BAAATB010000005.1"/>
</dbReference>